<reference evidence="1" key="2">
    <citation type="journal article" date="2022" name="New Phytol.">
        <title>Evolutionary transition to the ectomycorrhizal habit in the genomes of a hyperdiverse lineage of mushroom-forming fungi.</title>
        <authorList>
            <person name="Looney B."/>
            <person name="Miyauchi S."/>
            <person name="Morin E."/>
            <person name="Drula E."/>
            <person name="Courty P.E."/>
            <person name="Kohler A."/>
            <person name="Kuo A."/>
            <person name="LaButti K."/>
            <person name="Pangilinan J."/>
            <person name="Lipzen A."/>
            <person name="Riley R."/>
            <person name="Andreopoulos W."/>
            <person name="He G."/>
            <person name="Johnson J."/>
            <person name="Nolan M."/>
            <person name="Tritt A."/>
            <person name="Barry K.W."/>
            <person name="Grigoriev I.V."/>
            <person name="Nagy L.G."/>
            <person name="Hibbett D."/>
            <person name="Henrissat B."/>
            <person name="Matheny P.B."/>
            <person name="Labbe J."/>
            <person name="Martin F.M."/>
        </authorList>
    </citation>
    <scope>NUCLEOTIDE SEQUENCE</scope>
    <source>
        <strain evidence="1">EC-137</strain>
    </source>
</reference>
<evidence type="ECO:0000313" key="2">
    <source>
        <dbReference type="Proteomes" id="UP000814128"/>
    </source>
</evidence>
<dbReference type="EMBL" id="MU273484">
    <property type="protein sequence ID" value="KAI0035478.1"/>
    <property type="molecule type" value="Genomic_DNA"/>
</dbReference>
<name>A0ACB8QUW8_9AGAM</name>
<evidence type="ECO:0000313" key="1">
    <source>
        <dbReference type="EMBL" id="KAI0035478.1"/>
    </source>
</evidence>
<protein>
    <submittedName>
        <fullName evidence="1">Phosphatidylinositol-glycan biosynthesis class S protein-domain-containing protein</fullName>
    </submittedName>
</protein>
<proteinExistence type="predicted"/>
<keyword evidence="2" id="KW-1185">Reference proteome</keyword>
<dbReference type="Proteomes" id="UP000814128">
    <property type="component" value="Unassembled WGS sequence"/>
</dbReference>
<comment type="caution">
    <text evidence="1">The sequence shown here is derived from an EMBL/GenBank/DDBJ whole genome shotgun (WGS) entry which is preliminary data.</text>
</comment>
<reference evidence="1" key="1">
    <citation type="submission" date="2021-02" db="EMBL/GenBank/DDBJ databases">
        <authorList>
            <consortium name="DOE Joint Genome Institute"/>
            <person name="Ahrendt S."/>
            <person name="Looney B.P."/>
            <person name="Miyauchi S."/>
            <person name="Morin E."/>
            <person name="Drula E."/>
            <person name="Courty P.E."/>
            <person name="Chicoki N."/>
            <person name="Fauchery L."/>
            <person name="Kohler A."/>
            <person name="Kuo A."/>
            <person name="Labutti K."/>
            <person name="Pangilinan J."/>
            <person name="Lipzen A."/>
            <person name="Riley R."/>
            <person name="Andreopoulos W."/>
            <person name="He G."/>
            <person name="Johnson J."/>
            <person name="Barry K.W."/>
            <person name="Grigoriev I.V."/>
            <person name="Nagy L."/>
            <person name="Hibbett D."/>
            <person name="Henrissat B."/>
            <person name="Matheny P.B."/>
            <person name="Labbe J."/>
            <person name="Martin F."/>
        </authorList>
    </citation>
    <scope>NUCLEOTIDE SEQUENCE</scope>
    <source>
        <strain evidence="1">EC-137</strain>
    </source>
</reference>
<gene>
    <name evidence="1" type="ORF">K488DRAFT_76617</name>
</gene>
<sequence length="478" mass="53280">MDQEQPPEIKHKHISSLYFQQPSVRRSILIASWIVILLGVPLWWFTTAIERLPLPSTARLAFWSTDKLEARAGGRDGYTVEVVHGLDHPVVKSRHLSVPVHEAVARLPDLLLPLVYPYAAGYRRGGLEHLVAQYAPRYKLAFTLLNEDAAAGKAITGWDIHRSIQRHISPVLHRVSALHNFTIESQVHFHSPLAFEPVLANFEDGPIYGLTQDDLKVFVNSAEWSLASQVSNDPVLHFIVFVPSPSHTPLRILDNNNNLTTANAFILPQWGGIVVTNQPSDAPASHSFSADDLDGVFATFRKQLLILLGVSELPLEYELADTLISDWQLDTLYRRRATENIASSRETLESIVKLVDQIPNMPVGEDVNGDFQVALAALEDVAFTLYSFAAYHACSDSPELTLQNSARAVTHASRAFFSPGMLALLYFPPEHTYAVYTPLFFPLMGPLVATALREFAAWRKEGKQRPTNAGDEQKVKID</sequence>
<organism evidence="1 2">
    <name type="scientific">Vararia minispora EC-137</name>
    <dbReference type="NCBI Taxonomy" id="1314806"/>
    <lineage>
        <taxon>Eukaryota</taxon>
        <taxon>Fungi</taxon>
        <taxon>Dikarya</taxon>
        <taxon>Basidiomycota</taxon>
        <taxon>Agaricomycotina</taxon>
        <taxon>Agaricomycetes</taxon>
        <taxon>Russulales</taxon>
        <taxon>Lachnocladiaceae</taxon>
        <taxon>Vararia</taxon>
    </lineage>
</organism>
<accession>A0ACB8QUW8</accession>